<name>A0A811PMT3_9POAL</name>
<feature type="region of interest" description="Disordered" evidence="1">
    <location>
        <begin position="14"/>
        <end position="33"/>
    </location>
</feature>
<proteinExistence type="predicted"/>
<keyword evidence="3" id="KW-1185">Reference proteome</keyword>
<dbReference type="EMBL" id="CAJGYO010000007">
    <property type="protein sequence ID" value="CAD6247071.1"/>
    <property type="molecule type" value="Genomic_DNA"/>
</dbReference>
<dbReference type="AlphaFoldDB" id="A0A811PMT3"/>
<accession>A0A811PMT3</accession>
<sequence length="161" mass="17764">MVWRAAIVAGASNHSVSRRSALHQHPHEPKDLDAPCRRDEMMWGAEDLHSIDQADREGVPDYARRPRCPRIWPSLLDTDEDAWAARRRRISRGGHLFHGRTPTAFVAARTHLLDGVDLVGCPTSIRAPGPASPQEGPRAATGGEPALARRRRDRAPCPSGH</sequence>
<feature type="region of interest" description="Disordered" evidence="1">
    <location>
        <begin position="124"/>
        <end position="161"/>
    </location>
</feature>
<dbReference type="Proteomes" id="UP000604825">
    <property type="component" value="Unassembled WGS sequence"/>
</dbReference>
<evidence type="ECO:0000313" key="3">
    <source>
        <dbReference type="Proteomes" id="UP000604825"/>
    </source>
</evidence>
<gene>
    <name evidence="2" type="ORF">NCGR_LOCUS31299</name>
</gene>
<organism evidence="2 3">
    <name type="scientific">Miscanthus lutarioriparius</name>
    <dbReference type="NCBI Taxonomy" id="422564"/>
    <lineage>
        <taxon>Eukaryota</taxon>
        <taxon>Viridiplantae</taxon>
        <taxon>Streptophyta</taxon>
        <taxon>Embryophyta</taxon>
        <taxon>Tracheophyta</taxon>
        <taxon>Spermatophyta</taxon>
        <taxon>Magnoliopsida</taxon>
        <taxon>Liliopsida</taxon>
        <taxon>Poales</taxon>
        <taxon>Poaceae</taxon>
        <taxon>PACMAD clade</taxon>
        <taxon>Panicoideae</taxon>
        <taxon>Andropogonodae</taxon>
        <taxon>Andropogoneae</taxon>
        <taxon>Saccharinae</taxon>
        <taxon>Miscanthus</taxon>
    </lineage>
</organism>
<reference evidence="2" key="1">
    <citation type="submission" date="2020-10" db="EMBL/GenBank/DDBJ databases">
        <authorList>
            <person name="Han B."/>
            <person name="Lu T."/>
            <person name="Zhao Q."/>
            <person name="Huang X."/>
            <person name="Zhao Y."/>
        </authorList>
    </citation>
    <scope>NUCLEOTIDE SEQUENCE</scope>
</reference>
<evidence type="ECO:0000256" key="1">
    <source>
        <dbReference type="SAM" id="MobiDB-lite"/>
    </source>
</evidence>
<protein>
    <submittedName>
        <fullName evidence="2">Uncharacterized protein</fullName>
    </submittedName>
</protein>
<evidence type="ECO:0000313" key="2">
    <source>
        <dbReference type="EMBL" id="CAD6247071.1"/>
    </source>
</evidence>
<comment type="caution">
    <text evidence="2">The sequence shown here is derived from an EMBL/GenBank/DDBJ whole genome shotgun (WGS) entry which is preliminary data.</text>
</comment>